<feature type="transmembrane region" description="Helical" evidence="15">
    <location>
        <begin position="6"/>
        <end position="22"/>
    </location>
</feature>
<keyword evidence="11 14" id="KW-0503">Monooxygenase</keyword>
<dbReference type="PANTHER" id="PTHR24292:SF54">
    <property type="entry name" value="CYP9F3-RELATED"/>
    <property type="match status" value="1"/>
</dbReference>
<keyword evidence="7" id="KW-0256">Endoplasmic reticulum</keyword>
<evidence type="ECO:0000313" key="16">
    <source>
        <dbReference type="Proteomes" id="UP000504631"/>
    </source>
</evidence>
<protein>
    <submittedName>
        <fullName evidence="17">Cytochrome P450 9e2-like</fullName>
    </submittedName>
</protein>
<comment type="similarity">
    <text evidence="4 14">Belongs to the cytochrome P450 family.</text>
</comment>
<keyword evidence="16" id="KW-1185">Reference proteome</keyword>
<dbReference type="PRINTS" id="PR00385">
    <property type="entry name" value="P450"/>
</dbReference>
<dbReference type="Pfam" id="PF00067">
    <property type="entry name" value="p450"/>
    <property type="match status" value="1"/>
</dbReference>
<evidence type="ECO:0000256" key="7">
    <source>
        <dbReference type="ARBA" id="ARBA00022824"/>
    </source>
</evidence>
<feature type="binding site" description="axial binding residue" evidence="13">
    <location>
        <position position="449"/>
    </location>
    <ligand>
        <name>heme</name>
        <dbReference type="ChEBI" id="CHEBI:30413"/>
    </ligand>
    <ligandPart>
        <name>Fe</name>
        <dbReference type="ChEBI" id="CHEBI:18248"/>
    </ligandPart>
</feature>
<keyword evidence="5 13" id="KW-0349">Heme</keyword>
<dbReference type="RefSeq" id="XP_033366577.1">
    <property type="nucleotide sequence ID" value="XM_033510686.1"/>
</dbReference>
<evidence type="ECO:0000256" key="8">
    <source>
        <dbReference type="ARBA" id="ARBA00022848"/>
    </source>
</evidence>
<dbReference type="InterPro" id="IPR050476">
    <property type="entry name" value="Insect_CytP450_Detox"/>
</dbReference>
<name>A0A6J3LMF1_9HYME</name>
<gene>
    <name evidence="17" type="primary">LOC117243322</name>
</gene>
<keyword evidence="9 14" id="KW-0560">Oxidoreductase</keyword>
<evidence type="ECO:0000256" key="14">
    <source>
        <dbReference type="RuleBase" id="RU000461"/>
    </source>
</evidence>
<dbReference type="GO" id="GO:0005506">
    <property type="term" value="F:iron ion binding"/>
    <property type="evidence" value="ECO:0007669"/>
    <property type="project" value="InterPro"/>
</dbReference>
<sequence>MEYLPIALSIVAAVLVVIYYFTTRNHNLFKKHGILHIPPTPLFGNMGPFLRRQCTMYDFILKIYQLHPEAKYVGFYEFLTPVLMLRDPELIKAVTIKNVEQFPDHRPLVYEEVDPLLGGMLFSLAGDQWKEHRNMLSPTFTSSKIKGMYKLMTDCAVKFVDHLTKLPENEREMEMKSLLSKYTNDVIATCVYGVSVDTIKDPNNVFYVYGKIGTTLVTFKKSLTMLMHKNAPWLAKLLQFKYVESYIAKFFSDIVTDTVEAREKTGTYRSDVIQLLLETNKKKELGKGMSVESMASHAFSFFFGGFETVSAQICIATHLLAENPDVQERLQQEIDEALENNNGQLTYDALNEMKYLDAVMNESLRLHPVAIFMDRLCAEDFELPPALPGDKPFTIKKGMNVWIPVKAIHHDPKYYENSLNFDPDRFFKNGKKIMNSDTYMPFGLGPRMCIGNRFALTEMKVLLCHLLAKCNVKIGPKTTTPLEFEKGVISATAKNGFWLIIEPRKSSYRFAQVNGGANGICTNGI</sequence>
<evidence type="ECO:0000256" key="2">
    <source>
        <dbReference type="ARBA" id="ARBA00004174"/>
    </source>
</evidence>
<dbReference type="InterPro" id="IPR017972">
    <property type="entry name" value="Cyt_P450_CS"/>
</dbReference>
<evidence type="ECO:0000256" key="5">
    <source>
        <dbReference type="ARBA" id="ARBA00022617"/>
    </source>
</evidence>
<dbReference type="GO" id="GO:0020037">
    <property type="term" value="F:heme binding"/>
    <property type="evidence" value="ECO:0007669"/>
    <property type="project" value="InterPro"/>
</dbReference>
<dbReference type="Gene3D" id="1.10.630.10">
    <property type="entry name" value="Cytochrome P450"/>
    <property type="match status" value="1"/>
</dbReference>
<dbReference type="GeneID" id="117243322"/>
<dbReference type="Proteomes" id="UP000504631">
    <property type="component" value="Unplaced"/>
</dbReference>
<evidence type="ECO:0000256" key="13">
    <source>
        <dbReference type="PIRSR" id="PIRSR602401-1"/>
    </source>
</evidence>
<dbReference type="PROSITE" id="PS00086">
    <property type="entry name" value="CYTOCHROME_P450"/>
    <property type="match status" value="1"/>
</dbReference>
<organism evidence="16 17">
    <name type="scientific">Bombus vosnesenskii</name>
    <dbReference type="NCBI Taxonomy" id="207650"/>
    <lineage>
        <taxon>Eukaryota</taxon>
        <taxon>Metazoa</taxon>
        <taxon>Ecdysozoa</taxon>
        <taxon>Arthropoda</taxon>
        <taxon>Hexapoda</taxon>
        <taxon>Insecta</taxon>
        <taxon>Pterygota</taxon>
        <taxon>Neoptera</taxon>
        <taxon>Endopterygota</taxon>
        <taxon>Hymenoptera</taxon>
        <taxon>Apocrita</taxon>
        <taxon>Aculeata</taxon>
        <taxon>Apoidea</taxon>
        <taxon>Anthophila</taxon>
        <taxon>Apidae</taxon>
        <taxon>Bombus</taxon>
        <taxon>Pyrobombus</taxon>
    </lineage>
</organism>
<reference evidence="17" key="1">
    <citation type="submission" date="2025-08" db="UniProtKB">
        <authorList>
            <consortium name="RefSeq"/>
        </authorList>
    </citation>
    <scope>IDENTIFICATION</scope>
    <source>
        <tissue evidence="17">Muscle</tissue>
    </source>
</reference>
<keyword evidence="15" id="KW-0812">Transmembrane</keyword>
<evidence type="ECO:0000256" key="6">
    <source>
        <dbReference type="ARBA" id="ARBA00022723"/>
    </source>
</evidence>
<keyword evidence="10 13" id="KW-0408">Iron</keyword>
<keyword evidence="6 13" id="KW-0479">Metal-binding</keyword>
<evidence type="ECO:0000256" key="11">
    <source>
        <dbReference type="ARBA" id="ARBA00023033"/>
    </source>
</evidence>
<evidence type="ECO:0000256" key="12">
    <source>
        <dbReference type="ARBA" id="ARBA00023136"/>
    </source>
</evidence>
<dbReference type="GO" id="GO:0005789">
    <property type="term" value="C:endoplasmic reticulum membrane"/>
    <property type="evidence" value="ECO:0007669"/>
    <property type="project" value="UniProtKB-SubCell"/>
</dbReference>
<dbReference type="AlphaFoldDB" id="A0A6J3LMF1"/>
<accession>A0A6J3LMF1</accession>
<evidence type="ECO:0000256" key="1">
    <source>
        <dbReference type="ARBA" id="ARBA00001971"/>
    </source>
</evidence>
<evidence type="ECO:0000313" key="17">
    <source>
        <dbReference type="RefSeq" id="XP_033366577.1"/>
    </source>
</evidence>
<evidence type="ECO:0000256" key="9">
    <source>
        <dbReference type="ARBA" id="ARBA00023002"/>
    </source>
</evidence>
<dbReference type="InterPro" id="IPR002401">
    <property type="entry name" value="Cyt_P450_E_grp-I"/>
</dbReference>
<dbReference type="PRINTS" id="PR00463">
    <property type="entry name" value="EP450I"/>
</dbReference>
<evidence type="ECO:0000256" key="10">
    <source>
        <dbReference type="ARBA" id="ARBA00023004"/>
    </source>
</evidence>
<dbReference type="InterPro" id="IPR036396">
    <property type="entry name" value="Cyt_P450_sf"/>
</dbReference>
<dbReference type="GO" id="GO:0004497">
    <property type="term" value="F:monooxygenase activity"/>
    <property type="evidence" value="ECO:0007669"/>
    <property type="project" value="UniProtKB-KW"/>
</dbReference>
<dbReference type="FunFam" id="1.10.630.10:FF:000042">
    <property type="entry name" value="Cytochrome P450"/>
    <property type="match status" value="1"/>
</dbReference>
<comment type="subcellular location">
    <subcellularLocation>
        <location evidence="3">Endoplasmic reticulum membrane</location>
        <topology evidence="3">Peripheral membrane protein</topology>
    </subcellularLocation>
    <subcellularLocation>
        <location evidence="2">Microsome membrane</location>
        <topology evidence="2">Peripheral membrane protein</topology>
    </subcellularLocation>
</comment>
<evidence type="ECO:0000256" key="4">
    <source>
        <dbReference type="ARBA" id="ARBA00010617"/>
    </source>
</evidence>
<proteinExistence type="inferred from homology"/>
<dbReference type="CDD" id="cd11056">
    <property type="entry name" value="CYP6-like"/>
    <property type="match status" value="1"/>
</dbReference>
<evidence type="ECO:0000256" key="15">
    <source>
        <dbReference type="SAM" id="Phobius"/>
    </source>
</evidence>
<dbReference type="KEGG" id="bvk:117243322"/>
<dbReference type="InterPro" id="IPR001128">
    <property type="entry name" value="Cyt_P450"/>
</dbReference>
<dbReference type="GO" id="GO:0016705">
    <property type="term" value="F:oxidoreductase activity, acting on paired donors, with incorporation or reduction of molecular oxygen"/>
    <property type="evidence" value="ECO:0007669"/>
    <property type="project" value="InterPro"/>
</dbReference>
<dbReference type="PANTHER" id="PTHR24292">
    <property type="entry name" value="CYTOCHROME P450"/>
    <property type="match status" value="1"/>
</dbReference>
<keyword evidence="15" id="KW-1133">Transmembrane helix</keyword>
<comment type="cofactor">
    <cofactor evidence="1 13">
        <name>heme</name>
        <dbReference type="ChEBI" id="CHEBI:30413"/>
    </cofactor>
</comment>
<keyword evidence="8" id="KW-0492">Microsome</keyword>
<dbReference type="SUPFAM" id="SSF48264">
    <property type="entry name" value="Cytochrome P450"/>
    <property type="match status" value="1"/>
</dbReference>
<evidence type="ECO:0000256" key="3">
    <source>
        <dbReference type="ARBA" id="ARBA00004406"/>
    </source>
</evidence>
<keyword evidence="12 15" id="KW-0472">Membrane</keyword>